<reference evidence="6 7" key="1">
    <citation type="journal article" date="2021" name="Nat. Plants">
        <title>The Taxus genome provides insights into paclitaxel biosynthesis.</title>
        <authorList>
            <person name="Xiong X."/>
            <person name="Gou J."/>
            <person name="Liao Q."/>
            <person name="Li Y."/>
            <person name="Zhou Q."/>
            <person name="Bi G."/>
            <person name="Li C."/>
            <person name="Du R."/>
            <person name="Wang X."/>
            <person name="Sun T."/>
            <person name="Guo L."/>
            <person name="Liang H."/>
            <person name="Lu P."/>
            <person name="Wu Y."/>
            <person name="Zhang Z."/>
            <person name="Ro D.K."/>
            <person name="Shang Y."/>
            <person name="Huang S."/>
            <person name="Yan J."/>
        </authorList>
    </citation>
    <scope>NUCLEOTIDE SEQUENCE [LARGE SCALE GENOMIC DNA]</scope>
    <source>
        <strain evidence="6">Ta-2019</strain>
    </source>
</reference>
<organism evidence="6 7">
    <name type="scientific">Taxus chinensis</name>
    <name type="common">Chinese yew</name>
    <name type="synonym">Taxus wallichiana var. chinensis</name>
    <dbReference type="NCBI Taxonomy" id="29808"/>
    <lineage>
        <taxon>Eukaryota</taxon>
        <taxon>Viridiplantae</taxon>
        <taxon>Streptophyta</taxon>
        <taxon>Embryophyta</taxon>
        <taxon>Tracheophyta</taxon>
        <taxon>Spermatophyta</taxon>
        <taxon>Pinopsida</taxon>
        <taxon>Pinidae</taxon>
        <taxon>Conifers II</taxon>
        <taxon>Cupressales</taxon>
        <taxon>Taxaceae</taxon>
        <taxon>Taxus</taxon>
    </lineage>
</organism>
<dbReference type="PROSITE" id="PS51795">
    <property type="entry name" value="ZF_FLZ"/>
    <property type="match status" value="1"/>
</dbReference>
<keyword evidence="2" id="KW-0479">Metal-binding</keyword>
<dbReference type="GO" id="GO:0046872">
    <property type="term" value="F:metal ion binding"/>
    <property type="evidence" value="ECO:0007669"/>
    <property type="project" value="UniProtKB-KW"/>
</dbReference>
<evidence type="ECO:0000256" key="1">
    <source>
        <dbReference type="ARBA" id="ARBA00009374"/>
    </source>
</evidence>
<evidence type="ECO:0000313" key="7">
    <source>
        <dbReference type="Proteomes" id="UP000824469"/>
    </source>
</evidence>
<dbReference type="Proteomes" id="UP000824469">
    <property type="component" value="Unassembled WGS sequence"/>
</dbReference>
<evidence type="ECO:0000313" key="6">
    <source>
        <dbReference type="EMBL" id="KAH9289029.1"/>
    </source>
</evidence>
<comment type="similarity">
    <text evidence="1">Belongs to the FLZ family.</text>
</comment>
<protein>
    <recommendedName>
        <fullName evidence="5">FLZ-type domain-containing protein</fullName>
    </recommendedName>
</protein>
<feature type="domain" description="FLZ-type" evidence="5">
    <location>
        <begin position="287"/>
        <end position="331"/>
    </location>
</feature>
<evidence type="ECO:0000256" key="4">
    <source>
        <dbReference type="SAM" id="MobiDB-lite"/>
    </source>
</evidence>
<feature type="region of interest" description="Disordered" evidence="4">
    <location>
        <begin position="1"/>
        <end position="34"/>
    </location>
</feature>
<name>A0AA38F0Z5_TAXCH</name>
<dbReference type="AlphaFoldDB" id="A0AA38F0Z5"/>
<feature type="zinc finger region" description="FLZ-type" evidence="3">
    <location>
        <begin position="287"/>
        <end position="331"/>
    </location>
</feature>
<evidence type="ECO:0000256" key="3">
    <source>
        <dbReference type="PROSITE-ProRule" id="PRU01131"/>
    </source>
</evidence>
<dbReference type="PANTHER" id="PTHR46868">
    <property type="entry name" value="FCS-LIKE ZINC FINGER 11"/>
    <property type="match status" value="1"/>
</dbReference>
<keyword evidence="7" id="KW-1185">Reference proteome</keyword>
<accession>A0AA38F0Z5</accession>
<comment type="caution">
    <text evidence="6">The sequence shown here is derived from an EMBL/GenBank/DDBJ whole genome shotgun (WGS) entry which is preliminary data.</text>
</comment>
<dbReference type="Pfam" id="PF04570">
    <property type="entry name" value="zf-FLZ"/>
    <property type="match status" value="1"/>
</dbReference>
<sequence>MLGKRSRPVQKTPSKLHLNPDYPSDSADHSEEKSSRFFNTPRIFIGFTSPKGASDLEGVRSPTSPLDIKTFSGVGISYWYEKQVRSPRSGLEGLQCVSPRPWEKRDSEGIGLGIVAALHSSSSNSEVNNGGTTLNSSRGLLLGSQLKIVAGSNQNLFTAHNLLASPKGQIKSPHTHLNSVHAHLKLSYTLSNSSNPPSGFPLKQTEPIPIGSIAKPSSQTGMEHSESYTCVTSHGPKSSTKRIYNHCSLESETVHSPVRKLQDMWDVGSPPSSPPICANVPGLPPADFLSACYLCKRHLSHGKDIYMYRGDKAFCSVECRYQQILMDERNETFPATPPSPSINTSYCGRFFSNSTAAAA</sequence>
<dbReference type="EMBL" id="JAHRHJ020003813">
    <property type="protein sequence ID" value="KAH9289029.1"/>
    <property type="molecule type" value="Genomic_DNA"/>
</dbReference>
<dbReference type="PANTHER" id="PTHR46868:SF3">
    <property type="entry name" value="FCS-LIKE ZINC FINGER 11"/>
    <property type="match status" value="1"/>
</dbReference>
<dbReference type="OMA" id="NRHPWEK"/>
<proteinExistence type="inferred from homology"/>
<dbReference type="InterPro" id="IPR007650">
    <property type="entry name" value="Zf-FLZ_dom"/>
</dbReference>
<gene>
    <name evidence="6" type="ORF">KI387_033146</name>
</gene>
<evidence type="ECO:0000259" key="5">
    <source>
        <dbReference type="PROSITE" id="PS51795"/>
    </source>
</evidence>
<dbReference type="InterPro" id="IPR044585">
    <property type="entry name" value="FLZ10/11"/>
</dbReference>
<evidence type="ECO:0000256" key="2">
    <source>
        <dbReference type="ARBA" id="ARBA00022723"/>
    </source>
</evidence>